<accession>A0AA48HNF6</accession>
<evidence type="ECO:0000256" key="1">
    <source>
        <dbReference type="ARBA" id="ARBA00022801"/>
    </source>
</evidence>
<dbReference type="PANTHER" id="PTHR42776">
    <property type="entry name" value="SERINE PEPTIDASE S9 FAMILY MEMBER"/>
    <property type="match status" value="1"/>
</dbReference>
<dbReference type="SUPFAM" id="SSF53474">
    <property type="entry name" value="alpha/beta-Hydrolases"/>
    <property type="match status" value="1"/>
</dbReference>
<dbReference type="EMBL" id="AP027272">
    <property type="protein sequence ID" value="BDX06712.1"/>
    <property type="molecule type" value="Genomic_DNA"/>
</dbReference>
<keyword evidence="1" id="KW-0378">Hydrolase</keyword>
<evidence type="ECO:0000313" key="4">
    <source>
        <dbReference type="Proteomes" id="UP001333710"/>
    </source>
</evidence>
<dbReference type="Proteomes" id="UP001333710">
    <property type="component" value="Chromosome"/>
</dbReference>
<proteinExistence type="predicted"/>
<gene>
    <name evidence="3" type="ORF">MACH26_22330</name>
</gene>
<sequence length="596" mass="67597">MGIILDTAGLDTVFPFHVDMDSVTWSLDSEHIVYTKALYPQGPDGFGYASQIDIRSLAYFPFPQSLSPHVVEIPVLTTQLWGTYQYPQVTSLLSNIGYIPYIEFENHEAKKYILDNGITYQDQYNETEDRYEIVENKRGIRKVFSHNQQSDNEFVIDWYYNPEGLPYLKAVYDKSSKSFNLKNVNQSKFVEEHPGLPTTILSYTPQVDELQLFKTFKIRGVEESRNSLWFTSNAKRNTVSLYEYSYEKNNFKLVYSDPEFDIERPLYTRRGELYGVIIYRETKEFVPLSSEGRIIHEFIKEVSPKTGLFDVDIKAVSDGLSKVVVEIAGSANYSAFLLDVKSGKGKVLLNTLIDSKYKTEALWTSTEGQEKVLSYFTKSVDNFKAPLVVHLHGGPFIRDKLQLSQLDTLLADSGYNVLRVNYRNSRGFGRSFTGSNVEHLAFLDVVTALKDAIVRMKLQPSKVILMGGSYGGYATIKIAKNTELSRNFDEFISINGSLDYCGIVLEKGRWGLSPFKNCEVEYSNKKISSKILHDKPIAIVYGTEDKNVEPSNSTTFLNNVAHLKHVFAIPLPGEGHTLTSAGLESMIKQLKQQAFL</sequence>
<evidence type="ECO:0000313" key="3">
    <source>
        <dbReference type="EMBL" id="BDX06712.1"/>
    </source>
</evidence>
<dbReference type="InterPro" id="IPR029058">
    <property type="entry name" value="AB_hydrolase_fold"/>
</dbReference>
<organism evidence="3 4">
    <name type="scientific">Planctobacterium marinum</name>
    <dbReference type="NCBI Taxonomy" id="1631968"/>
    <lineage>
        <taxon>Bacteria</taxon>
        <taxon>Pseudomonadati</taxon>
        <taxon>Pseudomonadota</taxon>
        <taxon>Gammaproteobacteria</taxon>
        <taxon>Alteromonadales</taxon>
        <taxon>Alteromonadaceae</taxon>
        <taxon>Planctobacterium</taxon>
    </lineage>
</organism>
<protein>
    <recommendedName>
        <fullName evidence="2">Peptidase S9 prolyl oligopeptidase catalytic domain-containing protein</fullName>
    </recommendedName>
</protein>
<keyword evidence="4" id="KW-1185">Reference proteome</keyword>
<dbReference type="Gene3D" id="3.40.50.1820">
    <property type="entry name" value="alpha/beta hydrolase"/>
    <property type="match status" value="1"/>
</dbReference>
<feature type="domain" description="Peptidase S9 prolyl oligopeptidase catalytic" evidence="2">
    <location>
        <begin position="408"/>
        <end position="584"/>
    </location>
</feature>
<dbReference type="GO" id="GO:0006508">
    <property type="term" value="P:proteolysis"/>
    <property type="evidence" value="ECO:0007669"/>
    <property type="project" value="InterPro"/>
</dbReference>
<dbReference type="InterPro" id="IPR001375">
    <property type="entry name" value="Peptidase_S9_cat"/>
</dbReference>
<dbReference type="Pfam" id="PF00326">
    <property type="entry name" value="Peptidase_S9"/>
    <property type="match status" value="1"/>
</dbReference>
<reference evidence="3" key="1">
    <citation type="submission" date="2023-01" db="EMBL/GenBank/DDBJ databases">
        <title>Complete genome sequence of Planctobacterium marinum strain Dej080120_11.</title>
        <authorList>
            <person name="Ueki S."/>
            <person name="Maruyama F."/>
        </authorList>
    </citation>
    <scope>NUCLEOTIDE SEQUENCE</scope>
    <source>
        <strain evidence="3">Dej080120_11</strain>
    </source>
</reference>
<dbReference type="GO" id="GO:0004252">
    <property type="term" value="F:serine-type endopeptidase activity"/>
    <property type="evidence" value="ECO:0007669"/>
    <property type="project" value="TreeGrafter"/>
</dbReference>
<dbReference type="PANTHER" id="PTHR42776:SF27">
    <property type="entry name" value="DIPEPTIDYL PEPTIDASE FAMILY MEMBER 6"/>
    <property type="match status" value="1"/>
</dbReference>
<evidence type="ECO:0000259" key="2">
    <source>
        <dbReference type="Pfam" id="PF00326"/>
    </source>
</evidence>
<dbReference type="KEGG" id="pmaw:MACH26_22330"/>
<name>A0AA48HNF6_9ALTE</name>
<dbReference type="AlphaFoldDB" id="A0AA48HNF6"/>